<gene>
    <name evidence="2" type="primary">ltrA</name>
    <name evidence="2" type="ORF">GCM10010979_21630</name>
</gene>
<evidence type="ECO:0000256" key="1">
    <source>
        <dbReference type="SAM" id="Phobius"/>
    </source>
</evidence>
<reference evidence="2" key="1">
    <citation type="journal article" date="2014" name="Int. J. Syst. Evol. Microbiol.">
        <title>Complete genome sequence of Corynebacterium casei LMG S-19264T (=DSM 44701T), isolated from a smear-ripened cheese.</title>
        <authorList>
            <consortium name="US DOE Joint Genome Institute (JGI-PGF)"/>
            <person name="Walter F."/>
            <person name="Albersmeier A."/>
            <person name="Kalinowski J."/>
            <person name="Ruckert C."/>
        </authorList>
    </citation>
    <scope>NUCLEOTIDE SEQUENCE</scope>
    <source>
        <strain evidence="2">CGMCC 1.12813</strain>
    </source>
</reference>
<dbReference type="Proteomes" id="UP000606922">
    <property type="component" value="Unassembled WGS sequence"/>
</dbReference>
<feature type="transmembrane region" description="Helical" evidence="1">
    <location>
        <begin position="381"/>
        <end position="401"/>
    </location>
</feature>
<feature type="transmembrane region" description="Helical" evidence="1">
    <location>
        <begin position="60"/>
        <end position="78"/>
    </location>
</feature>
<keyword evidence="3" id="KW-1185">Reference proteome</keyword>
<accession>A0A916WJT4</accession>
<keyword evidence="1" id="KW-0812">Transmembrane</keyword>
<feature type="transmembrane region" description="Helical" evidence="1">
    <location>
        <begin position="355"/>
        <end position="375"/>
    </location>
</feature>
<evidence type="ECO:0000313" key="3">
    <source>
        <dbReference type="Proteomes" id="UP000606922"/>
    </source>
</evidence>
<dbReference type="Pfam" id="PF06772">
    <property type="entry name" value="LtrA"/>
    <property type="match status" value="1"/>
</dbReference>
<feature type="transmembrane region" description="Helical" evidence="1">
    <location>
        <begin position="90"/>
        <end position="114"/>
    </location>
</feature>
<feature type="transmembrane region" description="Helical" evidence="1">
    <location>
        <begin position="158"/>
        <end position="177"/>
    </location>
</feature>
<keyword evidence="1" id="KW-1133">Transmembrane helix</keyword>
<comment type="caution">
    <text evidence="2">The sequence shown here is derived from an EMBL/GenBank/DDBJ whole genome shotgun (WGS) entry which is preliminary data.</text>
</comment>
<keyword evidence="1" id="KW-0472">Membrane</keyword>
<feature type="transmembrane region" description="Helical" evidence="1">
    <location>
        <begin position="256"/>
        <end position="274"/>
    </location>
</feature>
<evidence type="ECO:0000313" key="2">
    <source>
        <dbReference type="EMBL" id="GGB06769.1"/>
    </source>
</evidence>
<organism evidence="2 3">
    <name type="scientific">Conyzicola nivalis</name>
    <dbReference type="NCBI Taxonomy" id="1477021"/>
    <lineage>
        <taxon>Bacteria</taxon>
        <taxon>Bacillati</taxon>
        <taxon>Actinomycetota</taxon>
        <taxon>Actinomycetes</taxon>
        <taxon>Micrococcales</taxon>
        <taxon>Microbacteriaceae</taxon>
        <taxon>Conyzicola</taxon>
    </lineage>
</organism>
<feature type="transmembrane region" description="Helical" evidence="1">
    <location>
        <begin position="327"/>
        <end position="348"/>
    </location>
</feature>
<feature type="transmembrane region" description="Helical" evidence="1">
    <location>
        <begin position="183"/>
        <end position="202"/>
    </location>
</feature>
<dbReference type="PANTHER" id="PTHR36840">
    <property type="entry name" value="BLL5714 PROTEIN"/>
    <property type="match status" value="1"/>
</dbReference>
<dbReference type="InterPro" id="IPR010640">
    <property type="entry name" value="Low_temperature_requirement_A"/>
</dbReference>
<dbReference type="AlphaFoldDB" id="A0A916WJT4"/>
<feature type="transmembrane region" description="Helical" evidence="1">
    <location>
        <begin position="126"/>
        <end position="146"/>
    </location>
</feature>
<proteinExistence type="predicted"/>
<name>A0A916WJT4_9MICO</name>
<sequence>MPGASALHHRLRRMTGRDPGQAHRAATPLELLFDLTFAVAFGQAADQLAHYVAEGHSGPALAAFAFSMLVVVWAWINFSWFASAYDTDDWLFRVLTMVQMIGVLVLTLGIPTLFVSLDEGAPFDNGIMVAGYVVMRVALVLQWIRAAAQDPARRQTNLTYAAMIFAAQVAWVVLFFTRTSAPWVWVPVLVAAITLDILGPIIGERRRGGTPWNPRHIAERYGLLVIIALGESIFGTVASVSAIVQVDGWSQEAVMIVVAGVGLTFGMWWTYYIMPSAEILTLRRSVATAWSYSHLVLYTAIAATGAGLHIAAYVIEDHAEIDELGALYWVAVPVLVYMLAFFVLYSFLVRAIDAFHYSLVAGVLATLAASVILVANGASMGIGLIVVMAAPIVVVVGYEAIGYRHEADVLARLAESRR</sequence>
<feature type="transmembrane region" description="Helical" evidence="1">
    <location>
        <begin position="295"/>
        <end position="315"/>
    </location>
</feature>
<feature type="transmembrane region" description="Helical" evidence="1">
    <location>
        <begin position="223"/>
        <end position="244"/>
    </location>
</feature>
<dbReference type="EMBL" id="BMGB01000001">
    <property type="protein sequence ID" value="GGB06769.1"/>
    <property type="molecule type" value="Genomic_DNA"/>
</dbReference>
<reference evidence="2" key="2">
    <citation type="submission" date="2020-09" db="EMBL/GenBank/DDBJ databases">
        <authorList>
            <person name="Sun Q."/>
            <person name="Zhou Y."/>
        </authorList>
    </citation>
    <scope>NUCLEOTIDE SEQUENCE</scope>
    <source>
        <strain evidence="2">CGMCC 1.12813</strain>
    </source>
</reference>
<dbReference type="PANTHER" id="PTHR36840:SF1">
    <property type="entry name" value="BLL5714 PROTEIN"/>
    <property type="match status" value="1"/>
</dbReference>
<protein>
    <submittedName>
        <fullName evidence="2">Membrane protein</fullName>
    </submittedName>
</protein>